<evidence type="ECO:0000259" key="2">
    <source>
        <dbReference type="Pfam" id="PF15778"/>
    </source>
</evidence>
<protein>
    <submittedName>
        <fullName evidence="5">Protein unc-80 homolog</fullName>
    </submittedName>
</protein>
<dbReference type="GO" id="GO:0034703">
    <property type="term" value="C:cation channel complex"/>
    <property type="evidence" value="ECO:0000318"/>
    <property type="project" value="GO_Central"/>
</dbReference>
<feature type="region of interest" description="Disordered" evidence="1">
    <location>
        <begin position="316"/>
        <end position="344"/>
    </location>
</feature>
<dbReference type="Proteomes" id="UP000008144">
    <property type="component" value="Unassembled WGS sequence"/>
</dbReference>
<reference evidence="5" key="3">
    <citation type="submission" date="2025-09" db="UniProtKB">
        <authorList>
            <consortium name="Ensembl"/>
        </authorList>
    </citation>
    <scope>IDENTIFICATION</scope>
</reference>
<dbReference type="InterPro" id="IPR045852">
    <property type="entry name" value="UNC80_central"/>
</dbReference>
<name>H2XZM7_CIOIN</name>
<evidence type="ECO:0000256" key="1">
    <source>
        <dbReference type="SAM" id="MobiDB-lite"/>
    </source>
</evidence>
<feature type="compositionally biased region" description="Basic residues" evidence="1">
    <location>
        <begin position="318"/>
        <end position="327"/>
    </location>
</feature>
<accession>H2XZM7</accession>
<dbReference type="PANTHER" id="PTHR31781:SF1">
    <property type="entry name" value="PROTEIN UNC-80 HOMOLOG"/>
    <property type="match status" value="1"/>
</dbReference>
<dbReference type="InterPro" id="IPR031542">
    <property type="entry name" value="UNC80_N"/>
</dbReference>
<reference evidence="5" key="2">
    <citation type="submission" date="2025-08" db="UniProtKB">
        <authorList>
            <consortium name="Ensembl"/>
        </authorList>
    </citation>
    <scope>IDENTIFICATION</scope>
</reference>
<dbReference type="InterPro" id="IPR046460">
    <property type="entry name" value="UNC80_C"/>
</dbReference>
<evidence type="ECO:0000259" key="4">
    <source>
        <dbReference type="Pfam" id="PF20262"/>
    </source>
</evidence>
<dbReference type="Ensembl" id="ENSCINT00000030985.1">
    <property type="protein sequence ID" value="ENSCINP00000035111.1"/>
    <property type="gene ID" value="ENSCING00000022115.1"/>
</dbReference>
<proteinExistence type="predicted"/>
<feature type="domain" description="Protein UNC80 central region" evidence="3">
    <location>
        <begin position="1054"/>
        <end position="1300"/>
    </location>
</feature>
<dbReference type="OMA" id="GIVNWFR"/>
<dbReference type="FunCoup" id="H2XZM7">
    <property type="interactions" value="5"/>
</dbReference>
<organism evidence="5 6">
    <name type="scientific">Ciona intestinalis</name>
    <name type="common">Transparent sea squirt</name>
    <name type="synonym">Ascidia intestinalis</name>
    <dbReference type="NCBI Taxonomy" id="7719"/>
    <lineage>
        <taxon>Eukaryota</taxon>
        <taxon>Metazoa</taxon>
        <taxon>Chordata</taxon>
        <taxon>Tunicata</taxon>
        <taxon>Ascidiacea</taxon>
        <taxon>Phlebobranchia</taxon>
        <taxon>Cionidae</taxon>
        <taxon>Ciona</taxon>
    </lineage>
</organism>
<feature type="region of interest" description="Disordered" evidence="1">
    <location>
        <begin position="871"/>
        <end position="891"/>
    </location>
</feature>
<dbReference type="STRING" id="7719.ENSCINP00000035111"/>
<dbReference type="GeneTree" id="ENSGT00640000091496"/>
<dbReference type="GO" id="GO:0055080">
    <property type="term" value="P:monoatomic cation homeostasis"/>
    <property type="evidence" value="ECO:0000318"/>
    <property type="project" value="GO_Central"/>
</dbReference>
<feature type="domain" description="Protein UNC80 central region" evidence="3">
    <location>
        <begin position="1384"/>
        <end position="1618"/>
    </location>
</feature>
<feature type="region of interest" description="Disordered" evidence="1">
    <location>
        <begin position="1286"/>
        <end position="1309"/>
    </location>
</feature>
<gene>
    <name evidence="5" type="primary">LOC100187298</name>
</gene>
<evidence type="ECO:0000313" key="5">
    <source>
        <dbReference type="Ensembl" id="ENSCINP00000035111.1"/>
    </source>
</evidence>
<dbReference type="GO" id="GO:0030424">
    <property type="term" value="C:axon"/>
    <property type="evidence" value="ECO:0000318"/>
    <property type="project" value="GO_Central"/>
</dbReference>
<dbReference type="PANTHER" id="PTHR31781">
    <property type="entry name" value="UNC80"/>
    <property type="match status" value="1"/>
</dbReference>
<dbReference type="Pfam" id="PF20262">
    <property type="entry name" value="UNC80_C"/>
    <property type="match status" value="1"/>
</dbReference>
<keyword evidence="6" id="KW-1185">Reference proteome</keyword>
<feature type="domain" description="Protein UNC80 C-terminal" evidence="4">
    <location>
        <begin position="1682"/>
        <end position="2663"/>
    </location>
</feature>
<evidence type="ECO:0000259" key="3">
    <source>
        <dbReference type="Pfam" id="PF19424"/>
    </source>
</evidence>
<dbReference type="Pfam" id="PF19424">
    <property type="entry name" value="UNC80"/>
    <property type="match status" value="2"/>
</dbReference>
<dbReference type="Pfam" id="PF15778">
    <property type="entry name" value="UNC80_N"/>
    <property type="match status" value="1"/>
</dbReference>
<feature type="compositionally biased region" description="Low complexity" evidence="1">
    <location>
        <begin position="1291"/>
        <end position="1300"/>
    </location>
</feature>
<dbReference type="InParanoid" id="H2XZM7"/>
<evidence type="ECO:0000313" key="6">
    <source>
        <dbReference type="Proteomes" id="UP000008144"/>
    </source>
</evidence>
<feature type="domain" description="Cation channel complex component UNC80 N-terminal" evidence="2">
    <location>
        <begin position="19"/>
        <end position="197"/>
    </location>
</feature>
<dbReference type="GO" id="GO:0005261">
    <property type="term" value="F:monoatomic cation channel activity"/>
    <property type="evidence" value="ECO:0000318"/>
    <property type="project" value="GO_Central"/>
</dbReference>
<reference evidence="6" key="1">
    <citation type="journal article" date="2002" name="Science">
        <title>The draft genome of Ciona intestinalis: insights into chordate and vertebrate origins.</title>
        <authorList>
            <person name="Dehal P."/>
            <person name="Satou Y."/>
            <person name="Campbell R.K."/>
            <person name="Chapman J."/>
            <person name="Degnan B."/>
            <person name="De Tomaso A."/>
            <person name="Davidson B."/>
            <person name="Di Gregorio A."/>
            <person name="Gelpke M."/>
            <person name="Goodstein D.M."/>
            <person name="Harafuji N."/>
            <person name="Hastings K.E."/>
            <person name="Ho I."/>
            <person name="Hotta K."/>
            <person name="Huang W."/>
            <person name="Kawashima T."/>
            <person name="Lemaire P."/>
            <person name="Martinez D."/>
            <person name="Meinertzhagen I.A."/>
            <person name="Necula S."/>
            <person name="Nonaka M."/>
            <person name="Putnam N."/>
            <person name="Rash S."/>
            <person name="Saiga H."/>
            <person name="Satake M."/>
            <person name="Terry A."/>
            <person name="Yamada L."/>
            <person name="Wang H.G."/>
            <person name="Awazu S."/>
            <person name="Azumi K."/>
            <person name="Boore J."/>
            <person name="Branno M."/>
            <person name="Chin-Bow S."/>
            <person name="DeSantis R."/>
            <person name="Doyle S."/>
            <person name="Francino P."/>
            <person name="Keys D.N."/>
            <person name="Haga S."/>
            <person name="Hayashi H."/>
            <person name="Hino K."/>
            <person name="Imai K.S."/>
            <person name="Inaba K."/>
            <person name="Kano S."/>
            <person name="Kobayashi K."/>
            <person name="Kobayashi M."/>
            <person name="Lee B.I."/>
            <person name="Makabe K.W."/>
            <person name="Manohar C."/>
            <person name="Matassi G."/>
            <person name="Medina M."/>
            <person name="Mochizuki Y."/>
            <person name="Mount S."/>
            <person name="Morishita T."/>
            <person name="Miura S."/>
            <person name="Nakayama A."/>
            <person name="Nishizaka S."/>
            <person name="Nomoto H."/>
            <person name="Ohta F."/>
            <person name="Oishi K."/>
            <person name="Rigoutsos I."/>
            <person name="Sano M."/>
            <person name="Sasaki A."/>
            <person name="Sasakura Y."/>
            <person name="Shoguchi E."/>
            <person name="Shin-i T."/>
            <person name="Spagnuolo A."/>
            <person name="Stainier D."/>
            <person name="Suzuki M.M."/>
            <person name="Tassy O."/>
            <person name="Takatori N."/>
            <person name="Tokuoka M."/>
            <person name="Yagi K."/>
            <person name="Yoshizaki F."/>
            <person name="Wada S."/>
            <person name="Zhang C."/>
            <person name="Hyatt P.D."/>
            <person name="Larimer F."/>
            <person name="Detter C."/>
            <person name="Doggett N."/>
            <person name="Glavina T."/>
            <person name="Hawkins T."/>
            <person name="Richardson P."/>
            <person name="Lucas S."/>
            <person name="Kohara Y."/>
            <person name="Levine M."/>
            <person name="Satoh N."/>
            <person name="Rokhsar D.S."/>
        </authorList>
    </citation>
    <scope>NUCLEOTIDE SEQUENCE [LARGE SCALE GENOMIC DNA]</scope>
</reference>
<feature type="compositionally biased region" description="Polar residues" evidence="1">
    <location>
        <begin position="880"/>
        <end position="891"/>
    </location>
</feature>
<dbReference type="HOGENOM" id="CLU_000495_0_0_1"/>
<sequence>MEFRADYTNMEQHESKPDRTPLPIQSFLWRQTECSPFLRRKIGKLYEASCASFEHILVDNKLQGLPPSLSGAIGSITRWQLIDICLPHVMHCAAIFLINRNKLGQADKLGVPGTKLLHTLHWIFLESQKACSAGGKCGEEQYSVTFGNVQLFIYLFAPIINNIRETDLVFRLDSGQLIWRSMWSYEQPNIPAFSRIIPSLKVKNEPAESRTLFPGCDIPGISYMNEYIRYTNTSTAYSNTLFHSRYGKMDEAKERVLFSSVCDVAVVNCLLFQRWSEDGILWGMTYILKKLQKLRKATNLTLGRTSHRRCVSMNAKKTSMRKYRPPRKLSPQQEIPGSECDRTSSTTMARKPVVRFIIVIRNTQNKQSQNCVKTLNREKHFSLKATGSIANIREAKKVHMAPDDLSPDEPKRTSLFGIFRVNRQTSRNADPGWFLVGSCLKWPTKYGSIRGSTHCSSWTTAGNKSMRHVLASPIQKRKSAIRRMVSSNRRRSVPTFATKTSLKALFSIVIQIKEYFNQFVLILSNDQVKPQMSTFSNIQVKQSRRWTSDTCLAYVPPTLNKNTSEYDNEDGCLRVEVLLSVVNSVISKGPGLRVIDVCLQVLEHVVQMKMLPEEEDCLENDKACVTNLLNRIFWAFIIHRSLVSLSCCNVGHVMSYVLESNITEDDLKIDYKHQVYNTMFVISIYGVFLRVLYSLIKLVGCSNGCHRSGHRSAAADRIRATMFFQTQAMMGDIFANHRKYFRVFIKNVVKTNTVAEIMDFLHPLLAYCNIDINTCDVLDINGDQINHDAESKNNLHNMIVKVVFGDLMRKLLDSKLFQDNFTKQTNRKLYDEVRHFVQFVRLKNPSTFNQVLLSTMLLPLRKRKAWIKDQKTLNEKETKQTSTTPDPSSVPMSRKMQRLFYIKFYPHICKHKVYKAGSIPSKQTFFRKYKESSRLSSAESSSLLPRLSTCDHVGNSSDEENARSGSIFKIPIKNPFKNKSGGKMFQIPANSCRFLAFSEEKLVVKILMNIIPISHKSMKARFKFVILLFLGLASMAQELNEKLTFPEEKLNDFVIDTEDIYIGVSIFDFLLECCPPGTVPEHTVIGSVLGLESSVLSRATVLLQLACFIKRCSIGDWPSFMQNKGKPSKFIAKNAKFYVAAAKQFYKWGEAISEYLQKVVSVDNNPSVVLGNITDPDDQMKNRHQDFTEDYLKDVMINPSGKDCPTPLKMAATNLLLQITAFLRDVYPRLPQYDYDEQATRDKDGCSLTATPPCKKSIKFQNLVVSNCTHGSTEEKVLDITHFAGNRDSSSESISSRISRQQTPNTASESPVRILNLTNSGQGSSSWIDNLPWLKVTMTLANQHNFICDHLIFCHPYCHKRLHRSCTKLVGSLYDAIAKNQKSTECGEEPKRCIPFLSYLKSQASCLTKSPLAVLLKSVSILSNDTLINIQALTWELLLDGSKEIVEIAGALFLLCAIKIPQEVHTSIMMELTNTNTTQRLTAIKKIGVLWECRNAVWRHAETKARAVFRTHATSLNCTLSMATLGLEASSIPDPPWMPHIIDMDKILAQNSSSVQSAAFLATDTLSHYKEKQLEKLLRLEDEKLAKARCKFHLTDVPVAQSICNELKKKAANEELEEGNEQGCVNRRLSSRLLSVGSSSSNSDQSFKHGTVLYKIIKSNITKIESSQDNTARILEYTASLPNYSVFPSLLAVCIPEVIRAMEDISTTKDAISVGDAARCVVLTCLKEDPHLFLRNITEKLGDKKSRFSSMWFLKKLSHLVQYLSPNVAHVILSNLIEVILQQNRFTPTGSPIITQCLLAITNILPFAEAIDLKTLKLALRKEQIDTQVLVTAGLPGTKKITIWNQGDYYMPNQVDVTDNTTFEVVLREALALVDVSESENRFYQLLDPRENEILCRHCYVRDFYPFRKSVYPQLTLVRMEQNESTPIMASKVVHLKLAEISKLCLSLTALRSQRNPVDRELNATFVQDELKKLWSFPKKAMDAEFFLFDTEYGEVIKHLDIIQKCYWIDLVRTILLSLPREYPWNDDLIYLMHVLSSALVIHCEAAPLLRKYTASIIDIVVYFSHSFTLQGYSLILPTMLRVYSKHYSNKSVRSCLELVFKQMYQVHRKPFLLQLFACAAPLLSEYNWLKVVDCNDQDQVSHHNFFQVLLALENPEQIDDLQVMSLVQASKPLKPVDECLNSEDDTICFIDYFRLCITVIAYQPENSRTLEMLIVLNSILPCYYQHIQNTFSPVAVMPLERAQIFEIAVCIRSLLASVEALTRTLNCTSQQQQQFKVIYRQAITLIHSNFQMLEKSWKQSQCNKSNLIINFDSVMADEENETSTEKNQPTEEFIAQRDVMLQLCTTFYTRSKLRMQKLKRCTQTNELLNTKSHLRIADIAHSLLKLLTDETVPTVSTGLASYVQHMLPVVDWSVEAIRPALFLVLKRLDRFFGKISKVYTLRSGLDWRTVSPIVSGLCQLLSRQPAVAHVPHLKSLVAFSAAAQAGESSCATLTDPTITCQCNAKLNISPTLTTNIVNLMVYQIQGLSDATNLESLIRPLLTSEKNEILFLNLIIPICLCAAADSNVVTRLNKTQIQDLCLNTLRGSSNPGKPKLRQLFTGTSPRNFKLKTNRLVPSRQKFLSYHVAWLTLRVAIACFQNQLQTKWYSIAYSVKEIVTSNDGNL</sequence>